<dbReference type="Pfam" id="PF04140">
    <property type="entry name" value="ICMT"/>
    <property type="match status" value="1"/>
</dbReference>
<dbReference type="Gene3D" id="1.20.120.1630">
    <property type="match status" value="1"/>
</dbReference>
<protein>
    <submittedName>
        <fullName evidence="6">Isoprenylcysteine carboxylmethyltransferase family protein</fullName>
    </submittedName>
</protein>
<accession>A0ABV4YNT1</accession>
<gene>
    <name evidence="6" type="ORF">P5G62_003475</name>
</gene>
<dbReference type="PANTHER" id="PTHR43847">
    <property type="entry name" value="BLL3993 PROTEIN"/>
    <property type="match status" value="1"/>
</dbReference>
<reference evidence="6 7" key="1">
    <citation type="submission" date="2024-05" db="EMBL/GenBank/DDBJ databases">
        <authorList>
            <person name="Venkateswaran K."/>
        </authorList>
    </citation>
    <scope>NUCLEOTIDE SEQUENCE [LARGE SCALE GENOMIC DNA]</scope>
    <source>
        <strain evidence="6 7">179-C4-2-HS</strain>
    </source>
</reference>
<feature type="transmembrane region" description="Helical" evidence="5">
    <location>
        <begin position="70"/>
        <end position="89"/>
    </location>
</feature>
<dbReference type="PANTHER" id="PTHR43847:SF1">
    <property type="entry name" value="BLL3993 PROTEIN"/>
    <property type="match status" value="1"/>
</dbReference>
<feature type="transmembrane region" description="Helical" evidence="5">
    <location>
        <begin position="130"/>
        <end position="155"/>
    </location>
</feature>
<name>A0ABV4YNT1_9BACI</name>
<dbReference type="EMBL" id="JAROBZ020000001">
    <property type="protein sequence ID" value="MFB3166203.1"/>
    <property type="molecule type" value="Genomic_DNA"/>
</dbReference>
<keyword evidence="4 5" id="KW-0472">Membrane</keyword>
<evidence type="ECO:0000256" key="4">
    <source>
        <dbReference type="ARBA" id="ARBA00023136"/>
    </source>
</evidence>
<sequence length="190" mass="22315">MIPFLIFISGMIIQRLLELVIARRNEKWMKGQGAREFGLKHYQFIVLMHSLFFVVLLFEKITFSREFSAFWPLLAVLFFCTQLIRVWAITSLGRYWNTKIIVLPNVEVVRRGPYRFIKHPNYLVVSIELLIVPLMFGAYITAGLFTILNILMLSIRIPAEEKALRELTEYESSLGSCNRFFPKLLNKYDN</sequence>
<dbReference type="Proteomes" id="UP001241748">
    <property type="component" value="Unassembled WGS sequence"/>
</dbReference>
<comment type="subcellular location">
    <subcellularLocation>
        <location evidence="1">Membrane</location>
        <topology evidence="1">Multi-pass membrane protein</topology>
    </subcellularLocation>
</comment>
<proteinExistence type="predicted"/>
<evidence type="ECO:0000313" key="6">
    <source>
        <dbReference type="EMBL" id="MFB3166203.1"/>
    </source>
</evidence>
<dbReference type="InterPro" id="IPR007269">
    <property type="entry name" value="ICMT_MeTrfase"/>
</dbReference>
<evidence type="ECO:0000256" key="3">
    <source>
        <dbReference type="ARBA" id="ARBA00022989"/>
    </source>
</evidence>
<evidence type="ECO:0000256" key="2">
    <source>
        <dbReference type="ARBA" id="ARBA00022692"/>
    </source>
</evidence>
<keyword evidence="2 5" id="KW-0812">Transmembrane</keyword>
<keyword evidence="3 5" id="KW-1133">Transmembrane helix</keyword>
<comment type="caution">
    <text evidence="6">The sequence shown here is derived from an EMBL/GenBank/DDBJ whole genome shotgun (WGS) entry which is preliminary data.</text>
</comment>
<keyword evidence="7" id="KW-1185">Reference proteome</keyword>
<evidence type="ECO:0000313" key="7">
    <source>
        <dbReference type="Proteomes" id="UP001241748"/>
    </source>
</evidence>
<feature type="transmembrane region" description="Helical" evidence="5">
    <location>
        <begin position="41"/>
        <end position="58"/>
    </location>
</feature>
<evidence type="ECO:0000256" key="1">
    <source>
        <dbReference type="ARBA" id="ARBA00004141"/>
    </source>
</evidence>
<organism evidence="6 7">
    <name type="scientific">Neobacillus driksii</name>
    <dbReference type="NCBI Taxonomy" id="3035913"/>
    <lineage>
        <taxon>Bacteria</taxon>
        <taxon>Bacillati</taxon>
        <taxon>Bacillota</taxon>
        <taxon>Bacilli</taxon>
        <taxon>Bacillales</taxon>
        <taxon>Bacillaceae</taxon>
        <taxon>Neobacillus</taxon>
    </lineage>
</organism>
<evidence type="ECO:0000256" key="5">
    <source>
        <dbReference type="SAM" id="Phobius"/>
    </source>
</evidence>
<dbReference type="InterPro" id="IPR052527">
    <property type="entry name" value="Metal_cation-efflux_comp"/>
</dbReference>